<keyword evidence="2" id="KW-0946">Virion</keyword>
<reference evidence="3" key="1">
    <citation type="submission" date="2016-10" db="EMBL/GenBank/DDBJ databases">
        <authorList>
            <person name="Varghese N."/>
            <person name="Submissions S."/>
        </authorList>
    </citation>
    <scope>NUCLEOTIDE SEQUENCE [LARGE SCALE GENOMIC DNA]</scope>
    <source>
        <strain evidence="3">CGMCC 1.4250</strain>
    </source>
</reference>
<gene>
    <name evidence="2" type="ORF">SAMN04487943_104335</name>
</gene>
<organism evidence="2 3">
    <name type="scientific">Gracilibacillus orientalis</name>
    <dbReference type="NCBI Taxonomy" id="334253"/>
    <lineage>
        <taxon>Bacteria</taxon>
        <taxon>Bacillati</taxon>
        <taxon>Bacillota</taxon>
        <taxon>Bacilli</taxon>
        <taxon>Bacillales</taxon>
        <taxon>Bacillaceae</taxon>
        <taxon>Gracilibacillus</taxon>
    </lineage>
</organism>
<feature type="region of interest" description="Disordered" evidence="1">
    <location>
        <begin position="55"/>
        <end position="104"/>
    </location>
</feature>
<dbReference type="STRING" id="334253.SAMN04487943_104335"/>
<sequence length="104" mass="11662">MRHRRPFGCGMPTPTVVYPTKSNEVHTCSESEVKHIHPSHTTCVNHHLVKNTHYYPHTTSNQNTVDQVNVYGGPMQGPFNTPPGNQPGPGPRPGQWNPQNMMPR</sequence>
<keyword evidence="3" id="KW-1185">Reference proteome</keyword>
<feature type="compositionally biased region" description="Polar residues" evidence="1">
    <location>
        <begin position="57"/>
        <end position="67"/>
    </location>
</feature>
<evidence type="ECO:0000313" key="2">
    <source>
        <dbReference type="EMBL" id="SFL85731.1"/>
    </source>
</evidence>
<dbReference type="InterPro" id="IPR020108">
    <property type="entry name" value="Spore_coat_CotD"/>
</dbReference>
<dbReference type="RefSeq" id="WP_091483487.1">
    <property type="nucleotide sequence ID" value="NZ_FOTR01000004.1"/>
</dbReference>
<dbReference type="OrthoDB" id="2455195at2"/>
<keyword evidence="2" id="KW-0167">Capsid protein</keyword>
<dbReference type="Proteomes" id="UP000198565">
    <property type="component" value="Unassembled WGS sequence"/>
</dbReference>
<dbReference type="Pfam" id="PF11122">
    <property type="entry name" value="Spore-coat_CotD"/>
    <property type="match status" value="1"/>
</dbReference>
<dbReference type="EMBL" id="FOTR01000004">
    <property type="protein sequence ID" value="SFL85731.1"/>
    <property type="molecule type" value="Genomic_DNA"/>
</dbReference>
<proteinExistence type="predicted"/>
<evidence type="ECO:0000313" key="3">
    <source>
        <dbReference type="Proteomes" id="UP000198565"/>
    </source>
</evidence>
<dbReference type="AlphaFoldDB" id="A0A1I4L489"/>
<protein>
    <submittedName>
        <fullName evidence="2">Spore coat protein D</fullName>
    </submittedName>
</protein>
<feature type="compositionally biased region" description="Low complexity" evidence="1">
    <location>
        <begin position="93"/>
        <end position="104"/>
    </location>
</feature>
<accession>A0A1I4L489</accession>
<name>A0A1I4L489_9BACI</name>
<feature type="compositionally biased region" description="Pro residues" evidence="1">
    <location>
        <begin position="80"/>
        <end position="92"/>
    </location>
</feature>
<evidence type="ECO:0000256" key="1">
    <source>
        <dbReference type="SAM" id="MobiDB-lite"/>
    </source>
</evidence>